<organism evidence="2 3">
    <name type="scientific">Elysia crispata</name>
    <name type="common">lettuce slug</name>
    <dbReference type="NCBI Taxonomy" id="231223"/>
    <lineage>
        <taxon>Eukaryota</taxon>
        <taxon>Metazoa</taxon>
        <taxon>Spiralia</taxon>
        <taxon>Lophotrochozoa</taxon>
        <taxon>Mollusca</taxon>
        <taxon>Gastropoda</taxon>
        <taxon>Heterobranchia</taxon>
        <taxon>Euthyneura</taxon>
        <taxon>Panpulmonata</taxon>
        <taxon>Sacoglossa</taxon>
        <taxon>Placobranchoidea</taxon>
        <taxon>Plakobranchidae</taxon>
        <taxon>Elysia</taxon>
    </lineage>
</organism>
<comment type="caution">
    <text evidence="2">The sequence shown here is derived from an EMBL/GenBank/DDBJ whole genome shotgun (WGS) entry which is preliminary data.</text>
</comment>
<evidence type="ECO:0000256" key="1">
    <source>
        <dbReference type="SAM" id="MobiDB-lite"/>
    </source>
</evidence>
<feature type="region of interest" description="Disordered" evidence="1">
    <location>
        <begin position="1"/>
        <end position="48"/>
    </location>
</feature>
<proteinExistence type="predicted"/>
<protein>
    <submittedName>
        <fullName evidence="2">Uncharacterized protein</fullName>
    </submittedName>
</protein>
<dbReference type="EMBL" id="JAWDGP010001071">
    <property type="protein sequence ID" value="KAK3795325.1"/>
    <property type="molecule type" value="Genomic_DNA"/>
</dbReference>
<name>A0AAE1AX31_9GAST</name>
<feature type="compositionally biased region" description="Basic and acidic residues" evidence="1">
    <location>
        <begin position="37"/>
        <end position="48"/>
    </location>
</feature>
<keyword evidence="3" id="KW-1185">Reference proteome</keyword>
<reference evidence="2" key="1">
    <citation type="journal article" date="2023" name="G3 (Bethesda)">
        <title>A reference genome for the long-term kleptoplast-retaining sea slug Elysia crispata morphotype clarki.</title>
        <authorList>
            <person name="Eastman K.E."/>
            <person name="Pendleton A.L."/>
            <person name="Shaikh M.A."/>
            <person name="Suttiyut T."/>
            <person name="Ogas R."/>
            <person name="Tomko P."/>
            <person name="Gavelis G."/>
            <person name="Widhalm J.R."/>
            <person name="Wisecaver J.H."/>
        </authorList>
    </citation>
    <scope>NUCLEOTIDE SEQUENCE</scope>
    <source>
        <strain evidence="2">ECLA1</strain>
    </source>
</reference>
<dbReference type="Proteomes" id="UP001283361">
    <property type="component" value="Unassembled WGS sequence"/>
</dbReference>
<accession>A0AAE1AX31</accession>
<gene>
    <name evidence="2" type="ORF">RRG08_019600</name>
</gene>
<sequence length="67" mass="7492">MREGTKGAGRATKEIEEVGQSNRGERTIGQTSEETEEAGRATKEIEGRELLVKHQRRLKKLAGQSKR</sequence>
<evidence type="ECO:0000313" key="2">
    <source>
        <dbReference type="EMBL" id="KAK3795325.1"/>
    </source>
</evidence>
<feature type="compositionally biased region" description="Basic and acidic residues" evidence="1">
    <location>
        <begin position="1"/>
        <end position="16"/>
    </location>
</feature>
<evidence type="ECO:0000313" key="3">
    <source>
        <dbReference type="Proteomes" id="UP001283361"/>
    </source>
</evidence>
<dbReference type="AlphaFoldDB" id="A0AAE1AX31"/>